<dbReference type="Proteomes" id="UP000027997">
    <property type="component" value="Unassembled WGS sequence"/>
</dbReference>
<evidence type="ECO:0000256" key="3">
    <source>
        <dbReference type="ARBA" id="ARBA00022692"/>
    </source>
</evidence>
<dbReference type="CDD" id="cd11484">
    <property type="entry name" value="SLC-NCS1sbd_CobB-like"/>
    <property type="match status" value="1"/>
</dbReference>
<evidence type="ECO:0000313" key="7">
    <source>
        <dbReference type="EMBL" id="KEI72116.1"/>
    </source>
</evidence>
<keyword evidence="3 6" id="KW-0812">Transmembrane</keyword>
<protein>
    <submittedName>
        <fullName evidence="7">Cytosine permease</fullName>
    </submittedName>
</protein>
<dbReference type="RefSeq" id="WP_020584310.1">
    <property type="nucleotide sequence ID" value="NZ_JOJP01000001.1"/>
</dbReference>
<feature type="transmembrane region" description="Helical" evidence="6">
    <location>
        <begin position="153"/>
        <end position="170"/>
    </location>
</feature>
<evidence type="ECO:0000256" key="5">
    <source>
        <dbReference type="ARBA" id="ARBA00023136"/>
    </source>
</evidence>
<sequence length="417" mass="43443">MSEHSQDFAHSPVSAEARKGFFPILVVMVGFTFFSASMWSGGTLGQGLDFSSFLITVMIGNLLLGAYTSGLAWMGSKTGLSTHLLSEYAFGKIGGKLTSLVLAATQVGWFGVGVAMFALPVNKATGINTEILVLVSGFLMTVTAFFGFKALTILSFIAVPAIALLGGFSVKEAVDSAGGLSALMAIEPTTTITFASAISICIGSFISGGSLTADFTRFARTPKIAVSATLIAFFLGNSLMFTFGAVGSMVTGQADIAEVMFLQGLILPAVITLGLNIWTTNDNALYVSGLGFASITGKSKNLIVMINGALGTLFALWLYNNFVGWLGLLSSALPPVGAILLADYFLVRKGQYPDYQKASFATINPSALIAWIAGIAAATLLPGIAPINGVVVAAISHVLLQKAPIFQGRLAHTETSL</sequence>
<evidence type="ECO:0000256" key="4">
    <source>
        <dbReference type="ARBA" id="ARBA00022989"/>
    </source>
</evidence>
<feature type="transmembrane region" description="Helical" evidence="6">
    <location>
        <begin position="325"/>
        <end position="346"/>
    </location>
</feature>
<dbReference type="InterPro" id="IPR030191">
    <property type="entry name" value="CodB"/>
</dbReference>
<dbReference type="EMBL" id="JOJP01000001">
    <property type="protein sequence ID" value="KEI72116.1"/>
    <property type="molecule type" value="Genomic_DNA"/>
</dbReference>
<feature type="transmembrane region" description="Helical" evidence="6">
    <location>
        <begin position="224"/>
        <end position="247"/>
    </location>
</feature>
<feature type="transmembrane region" description="Helical" evidence="6">
    <location>
        <begin position="53"/>
        <end position="76"/>
    </location>
</feature>
<feature type="transmembrane region" description="Helical" evidence="6">
    <location>
        <begin position="259"/>
        <end position="280"/>
    </location>
</feature>
<gene>
    <name evidence="7" type="primary">codB</name>
    <name evidence="7" type="ORF">GV64_16505</name>
</gene>
<name>A0A081KD90_9GAMM</name>
<accession>A0A081KD90</accession>
<dbReference type="AlphaFoldDB" id="A0A081KD90"/>
<dbReference type="eggNOG" id="COG1457">
    <property type="taxonomic scope" value="Bacteria"/>
</dbReference>
<proteinExistence type="inferred from homology"/>
<comment type="subcellular location">
    <subcellularLocation>
        <location evidence="1">Membrane</location>
        <topology evidence="1">Multi-pass membrane protein</topology>
    </subcellularLocation>
</comment>
<dbReference type="PANTHER" id="PTHR30569">
    <property type="entry name" value="CYTOSINE TRANSPORTER CODB"/>
    <property type="match status" value="1"/>
</dbReference>
<comment type="similarity">
    <text evidence="2">Belongs to the purine-cytosine permease (2.A.39) family.</text>
</comment>
<keyword evidence="4 6" id="KW-1133">Transmembrane helix</keyword>
<evidence type="ECO:0000256" key="2">
    <source>
        <dbReference type="ARBA" id="ARBA00008974"/>
    </source>
</evidence>
<dbReference type="GO" id="GO:0015209">
    <property type="term" value="F:cytosine transmembrane transporter activity"/>
    <property type="evidence" value="ECO:0007669"/>
    <property type="project" value="InterPro"/>
</dbReference>
<organism evidence="7 8">
    <name type="scientific">Endozoicomonas elysicola</name>
    <dbReference type="NCBI Taxonomy" id="305900"/>
    <lineage>
        <taxon>Bacteria</taxon>
        <taxon>Pseudomonadati</taxon>
        <taxon>Pseudomonadota</taxon>
        <taxon>Gammaproteobacteria</taxon>
        <taxon>Oceanospirillales</taxon>
        <taxon>Endozoicomonadaceae</taxon>
        <taxon>Endozoicomonas</taxon>
    </lineage>
</organism>
<feature type="transmembrane region" description="Helical" evidence="6">
    <location>
        <begin position="190"/>
        <end position="212"/>
    </location>
</feature>
<feature type="transmembrane region" description="Helical" evidence="6">
    <location>
        <begin position="131"/>
        <end position="148"/>
    </location>
</feature>
<evidence type="ECO:0000256" key="1">
    <source>
        <dbReference type="ARBA" id="ARBA00004141"/>
    </source>
</evidence>
<reference evidence="7 8" key="1">
    <citation type="submission" date="2014-06" db="EMBL/GenBank/DDBJ databases">
        <title>Whole Genome Sequences of Three Symbiotic Endozoicomonas Bacteria.</title>
        <authorList>
            <person name="Neave M.J."/>
            <person name="Apprill A."/>
            <person name="Voolstra C.R."/>
        </authorList>
    </citation>
    <scope>NUCLEOTIDE SEQUENCE [LARGE SCALE GENOMIC DNA]</scope>
    <source>
        <strain evidence="7 8">DSM 22380</strain>
    </source>
</reference>
<feature type="transmembrane region" description="Helical" evidence="6">
    <location>
        <begin position="21"/>
        <end position="41"/>
    </location>
</feature>
<dbReference type="Gene3D" id="1.10.4160.10">
    <property type="entry name" value="Hydantoin permease"/>
    <property type="match status" value="1"/>
</dbReference>
<keyword evidence="5 6" id="KW-0472">Membrane</keyword>
<feature type="transmembrane region" description="Helical" evidence="6">
    <location>
        <begin position="301"/>
        <end position="319"/>
    </location>
</feature>
<feature type="transmembrane region" description="Helical" evidence="6">
    <location>
        <begin position="97"/>
        <end position="119"/>
    </location>
</feature>
<dbReference type="Pfam" id="PF02133">
    <property type="entry name" value="Transp_cyt_pur"/>
    <property type="match status" value="1"/>
</dbReference>
<dbReference type="PANTHER" id="PTHR30569:SF0">
    <property type="entry name" value="CYTOSINE PERMEASE"/>
    <property type="match status" value="1"/>
</dbReference>
<comment type="caution">
    <text evidence="7">The sequence shown here is derived from an EMBL/GenBank/DDBJ whole genome shotgun (WGS) entry which is preliminary data.</text>
</comment>
<evidence type="ECO:0000313" key="8">
    <source>
        <dbReference type="Proteomes" id="UP000027997"/>
    </source>
</evidence>
<dbReference type="NCBIfam" id="NF008241">
    <property type="entry name" value="PRK11017.1"/>
    <property type="match status" value="1"/>
</dbReference>
<evidence type="ECO:0000256" key="6">
    <source>
        <dbReference type="SAM" id="Phobius"/>
    </source>
</evidence>
<dbReference type="GO" id="GO:0005886">
    <property type="term" value="C:plasma membrane"/>
    <property type="evidence" value="ECO:0007669"/>
    <property type="project" value="TreeGrafter"/>
</dbReference>
<dbReference type="STRING" id="305900.GV64_16505"/>
<dbReference type="InterPro" id="IPR001248">
    <property type="entry name" value="Pur-cyt_permease"/>
</dbReference>
<keyword evidence="8" id="KW-1185">Reference proteome</keyword>